<proteinExistence type="inferred from homology"/>
<evidence type="ECO:0000256" key="6">
    <source>
        <dbReference type="ARBA" id="ARBA00023136"/>
    </source>
</evidence>
<comment type="function">
    <text evidence="7">Catalyzes the transfer of the diacylglyceryl group from phosphatidylglycerol to the sulfhydryl group of the N-terminal cysteine of a prolipoprotein, the first step in the formation of mature lipoproteins.</text>
</comment>
<keyword evidence="3 7" id="KW-0808">Transferase</keyword>
<evidence type="ECO:0000313" key="9">
    <source>
        <dbReference type="Proteomes" id="UP000636755"/>
    </source>
</evidence>
<keyword evidence="9" id="KW-1185">Reference proteome</keyword>
<keyword evidence="4 7" id="KW-0812">Transmembrane</keyword>
<feature type="transmembrane region" description="Helical" evidence="7">
    <location>
        <begin position="203"/>
        <end position="222"/>
    </location>
</feature>
<dbReference type="PANTHER" id="PTHR30589:SF0">
    <property type="entry name" value="PHOSPHATIDYLGLYCEROL--PROLIPOPROTEIN DIACYLGLYCERYL TRANSFERASE"/>
    <property type="match status" value="1"/>
</dbReference>
<dbReference type="PROSITE" id="PS01311">
    <property type="entry name" value="LGT"/>
    <property type="match status" value="1"/>
</dbReference>
<dbReference type="InterPro" id="IPR001640">
    <property type="entry name" value="Lgt"/>
</dbReference>
<feature type="binding site" evidence="7">
    <location>
        <position position="145"/>
    </location>
    <ligand>
        <name>a 1,2-diacyl-sn-glycero-3-phospho-(1'-sn-glycerol)</name>
        <dbReference type="ChEBI" id="CHEBI:64716"/>
    </ligand>
</feature>
<feature type="transmembrane region" description="Helical" evidence="7">
    <location>
        <begin position="60"/>
        <end position="79"/>
    </location>
</feature>
<dbReference type="Pfam" id="PF01790">
    <property type="entry name" value="LGT"/>
    <property type="match status" value="1"/>
</dbReference>
<comment type="catalytic activity">
    <reaction evidence="7">
        <text>L-cysteinyl-[prolipoprotein] + a 1,2-diacyl-sn-glycero-3-phospho-(1'-sn-glycerol) = an S-1,2-diacyl-sn-glyceryl-L-cysteinyl-[prolipoprotein] + sn-glycerol 1-phosphate + H(+)</text>
        <dbReference type="Rhea" id="RHEA:56712"/>
        <dbReference type="Rhea" id="RHEA-COMP:14679"/>
        <dbReference type="Rhea" id="RHEA-COMP:14680"/>
        <dbReference type="ChEBI" id="CHEBI:15378"/>
        <dbReference type="ChEBI" id="CHEBI:29950"/>
        <dbReference type="ChEBI" id="CHEBI:57685"/>
        <dbReference type="ChEBI" id="CHEBI:64716"/>
        <dbReference type="ChEBI" id="CHEBI:140658"/>
        <dbReference type="EC" id="2.5.1.145"/>
    </reaction>
</comment>
<feature type="transmembrane region" description="Helical" evidence="7">
    <location>
        <begin position="126"/>
        <end position="144"/>
    </location>
</feature>
<evidence type="ECO:0000256" key="7">
    <source>
        <dbReference type="HAMAP-Rule" id="MF_01147"/>
    </source>
</evidence>
<name>A0ABR7HNM3_9FIRM</name>
<comment type="pathway">
    <text evidence="7">Protein modification; lipoprotein biosynthesis (diacylglyceryl transfer).</text>
</comment>
<organism evidence="8 9">
    <name type="scientific">Ruminococcus intestinalis</name>
    <dbReference type="NCBI Taxonomy" id="2763066"/>
    <lineage>
        <taxon>Bacteria</taxon>
        <taxon>Bacillati</taxon>
        <taxon>Bacillota</taxon>
        <taxon>Clostridia</taxon>
        <taxon>Eubacteriales</taxon>
        <taxon>Oscillospiraceae</taxon>
        <taxon>Ruminococcus</taxon>
    </lineage>
</organism>
<sequence length="288" mass="32482">MDYNVSFPGLGLEFTVNPVAFTIGNYPVYWYGIIIASGLLLAVLYAYVSSKRYNVDGNKLINCILVGIITGIIGARLYYCFFEWDYYGKNPIEILYINNGGLAIYGGIIGALLGGLTVAKIQKMKIMPILDIAMMGFLLGQGIGRWGNFMNQEAFGAPTDLPWGMVSQGTDNVAVHPCFFYESVWCLLGFVILHFYGKYRQRYAGQIFFSYLVWYGFERMIVEGLRTDSLYMHFQIFGNAVRVSQLLSAIIFIVGIVMLLINIKRKDSFYADYRRKKGIGSGKARSKK</sequence>
<dbReference type="Proteomes" id="UP000636755">
    <property type="component" value="Unassembled WGS sequence"/>
</dbReference>
<reference evidence="8 9" key="1">
    <citation type="submission" date="2020-08" db="EMBL/GenBank/DDBJ databases">
        <title>Genome public.</title>
        <authorList>
            <person name="Liu C."/>
            <person name="Sun Q."/>
        </authorList>
    </citation>
    <scope>NUCLEOTIDE SEQUENCE [LARGE SCALE GENOMIC DNA]</scope>
    <source>
        <strain evidence="8 9">NSJ-71</strain>
    </source>
</reference>
<dbReference type="EMBL" id="JACOPS010000006">
    <property type="protein sequence ID" value="MBC5729108.1"/>
    <property type="molecule type" value="Genomic_DNA"/>
</dbReference>
<gene>
    <name evidence="7 8" type="primary">lgt</name>
    <name evidence="8" type="ORF">H8R91_11360</name>
</gene>
<comment type="similarity">
    <text evidence="1 7">Belongs to the Lgt family.</text>
</comment>
<feature type="transmembrane region" description="Helical" evidence="7">
    <location>
        <begin position="242"/>
        <end position="261"/>
    </location>
</feature>
<keyword evidence="2 7" id="KW-1003">Cell membrane</keyword>
<evidence type="ECO:0000256" key="4">
    <source>
        <dbReference type="ARBA" id="ARBA00022692"/>
    </source>
</evidence>
<evidence type="ECO:0000256" key="2">
    <source>
        <dbReference type="ARBA" id="ARBA00022475"/>
    </source>
</evidence>
<evidence type="ECO:0000256" key="1">
    <source>
        <dbReference type="ARBA" id="ARBA00007150"/>
    </source>
</evidence>
<dbReference type="EC" id="2.5.1.145" evidence="7"/>
<protein>
    <recommendedName>
        <fullName evidence="7">Phosphatidylglycerol--prolipoprotein diacylglyceryl transferase</fullName>
        <ecNumber evidence="7">2.5.1.145</ecNumber>
    </recommendedName>
</protein>
<feature type="transmembrane region" description="Helical" evidence="7">
    <location>
        <begin position="99"/>
        <end position="119"/>
    </location>
</feature>
<evidence type="ECO:0000313" key="8">
    <source>
        <dbReference type="EMBL" id="MBC5729108.1"/>
    </source>
</evidence>
<comment type="subcellular location">
    <subcellularLocation>
        <location evidence="7">Cell membrane</location>
        <topology evidence="7">Multi-pass membrane protein</topology>
    </subcellularLocation>
</comment>
<dbReference type="RefSeq" id="WP_186936324.1">
    <property type="nucleotide sequence ID" value="NZ_JACOPS010000006.1"/>
</dbReference>
<comment type="caution">
    <text evidence="8">The sequence shown here is derived from an EMBL/GenBank/DDBJ whole genome shotgun (WGS) entry which is preliminary data.</text>
</comment>
<dbReference type="PANTHER" id="PTHR30589">
    <property type="entry name" value="PROLIPOPROTEIN DIACYLGLYCERYL TRANSFERASE"/>
    <property type="match status" value="1"/>
</dbReference>
<keyword evidence="5 7" id="KW-1133">Transmembrane helix</keyword>
<dbReference type="GO" id="GO:0016740">
    <property type="term" value="F:transferase activity"/>
    <property type="evidence" value="ECO:0007669"/>
    <property type="project" value="UniProtKB-KW"/>
</dbReference>
<feature type="transmembrane region" description="Helical" evidence="7">
    <location>
        <begin position="28"/>
        <end position="48"/>
    </location>
</feature>
<keyword evidence="6 7" id="KW-0472">Membrane</keyword>
<accession>A0ABR7HNM3</accession>
<feature type="transmembrane region" description="Helical" evidence="7">
    <location>
        <begin position="173"/>
        <end position="196"/>
    </location>
</feature>
<dbReference type="NCBIfam" id="TIGR00544">
    <property type="entry name" value="lgt"/>
    <property type="match status" value="1"/>
</dbReference>
<evidence type="ECO:0000256" key="5">
    <source>
        <dbReference type="ARBA" id="ARBA00022989"/>
    </source>
</evidence>
<dbReference type="HAMAP" id="MF_01147">
    <property type="entry name" value="Lgt"/>
    <property type="match status" value="1"/>
</dbReference>
<evidence type="ECO:0000256" key="3">
    <source>
        <dbReference type="ARBA" id="ARBA00022679"/>
    </source>
</evidence>